<comment type="caution">
    <text evidence="2">The sequence shown here is derived from an EMBL/GenBank/DDBJ whole genome shotgun (WGS) entry which is preliminary data.</text>
</comment>
<sequence length="118" mass="13309">MSTPPEQLPDGTLRFLPNRLNRQPVIVPGMTADELWLSVGLSALVGLVIGIVLAIVTESIAMTPTTIVAAVASGIFFVGKLLRRLKRGKPQTWLYREMRWQISTRWPVFLERHLWCRG</sequence>
<evidence type="ECO:0000313" key="2">
    <source>
        <dbReference type="EMBL" id="OUM71506.1"/>
    </source>
</evidence>
<dbReference type="NCBIfam" id="TIGR03750">
    <property type="entry name" value="conj_TIGR03750"/>
    <property type="match status" value="1"/>
</dbReference>
<feature type="transmembrane region" description="Helical" evidence="1">
    <location>
        <begin position="62"/>
        <end position="82"/>
    </location>
</feature>
<keyword evidence="1" id="KW-0472">Membrane</keyword>
<dbReference type="EMBL" id="LOHF01000026">
    <property type="protein sequence ID" value="OUM71506.1"/>
    <property type="molecule type" value="Genomic_DNA"/>
</dbReference>
<dbReference type="Proteomes" id="UP000195440">
    <property type="component" value="Unassembled WGS sequence"/>
</dbReference>
<organism evidence="2 3">
    <name type="scientific">Pseudomonas caspiana</name>
    <dbReference type="NCBI Taxonomy" id="1451454"/>
    <lineage>
        <taxon>Bacteria</taxon>
        <taxon>Pseudomonadati</taxon>
        <taxon>Pseudomonadota</taxon>
        <taxon>Gammaproteobacteria</taxon>
        <taxon>Pseudomonadales</taxon>
        <taxon>Pseudomonadaceae</taxon>
        <taxon>Pseudomonas</taxon>
    </lineage>
</organism>
<dbReference type="AlphaFoldDB" id="A0A1Y3NV69"/>
<accession>A0A1Y3NV69</accession>
<proteinExistence type="predicted"/>
<reference evidence="2 3" key="1">
    <citation type="journal article" date="2017" name="Syst. Appl. Microbiol.">
        <title>Pseudomonas caspiana sp. nov., a citrus pathogen in the Pseudomonas syringae phylogenetic group.</title>
        <authorList>
            <person name="Busquets A."/>
            <person name="Gomila M."/>
            <person name="Beiki F."/>
            <person name="Mulet M."/>
            <person name="Rahimian H."/>
            <person name="Garcia-Valdes E."/>
            <person name="Lalucat J."/>
        </authorList>
    </citation>
    <scope>NUCLEOTIDE SEQUENCE [LARGE SCALE GENOMIC DNA]</scope>
    <source>
        <strain evidence="2 3">FBF102</strain>
    </source>
</reference>
<keyword evidence="3" id="KW-1185">Reference proteome</keyword>
<keyword evidence="1" id="KW-1133">Transmembrane helix</keyword>
<evidence type="ECO:0000256" key="1">
    <source>
        <dbReference type="SAM" id="Phobius"/>
    </source>
</evidence>
<feature type="transmembrane region" description="Helical" evidence="1">
    <location>
        <begin position="35"/>
        <end position="56"/>
    </location>
</feature>
<dbReference type="InterPro" id="IPR021877">
    <property type="entry name" value="DUF3487"/>
</dbReference>
<dbReference type="RefSeq" id="WP_087273336.1">
    <property type="nucleotide sequence ID" value="NZ_JBJGBV010000006.1"/>
</dbReference>
<evidence type="ECO:0000313" key="3">
    <source>
        <dbReference type="Proteomes" id="UP000195440"/>
    </source>
</evidence>
<protein>
    <submittedName>
        <fullName evidence="2">Conjugal transfer protein</fullName>
    </submittedName>
</protein>
<name>A0A1Y3NV69_9PSED</name>
<gene>
    <name evidence="2" type="ORF">AUC60_23100</name>
</gene>
<dbReference type="OrthoDB" id="8907898at2"/>
<keyword evidence="1" id="KW-0812">Transmembrane</keyword>
<dbReference type="Pfam" id="PF11990">
    <property type="entry name" value="DUF3487"/>
    <property type="match status" value="1"/>
</dbReference>